<reference evidence="8" key="1">
    <citation type="submission" date="2010-02" db="EMBL/GenBank/DDBJ databases">
        <title>Complete sequence of plasmid 2 of Natrialba magadii ATCC 43099.</title>
        <authorList>
            <consortium name="US DOE Joint Genome Institute"/>
            <person name="Lucas S."/>
            <person name="Copeland A."/>
            <person name="Lapidus A."/>
            <person name="Cheng J.-F."/>
            <person name="Bruce D."/>
            <person name="Goodwin L."/>
            <person name="Pitluck S."/>
            <person name="Davenport K."/>
            <person name="Saunders E."/>
            <person name="Detter J.C."/>
            <person name="Han C."/>
            <person name="Tapia R."/>
            <person name="Land M."/>
            <person name="Hauser L."/>
            <person name="Kyrpides N."/>
            <person name="Mikhailova N."/>
            <person name="De Castro R.E."/>
            <person name="Maupin-Furlow J.A."/>
            <person name="Woyke T."/>
        </authorList>
    </citation>
    <scope>NUCLEOTIDE SEQUENCE [LARGE SCALE GENOMIC DNA]</scope>
    <source>
        <strain evidence="8">ATCC 43099 / DSM 3394 / CCM 3739 / CIP 104546 / IAM 13178 / JCM 8861 / NBRC 102185 / NCIMB 2190 / MS3</strain>
        <plasmid evidence="8">pNMAG02</plasmid>
    </source>
</reference>
<dbReference type="PANTHER" id="PTHR42973:SF39">
    <property type="entry name" value="FAD-BINDING PCMH-TYPE DOMAIN-CONTAINING PROTEIN"/>
    <property type="match status" value="1"/>
</dbReference>
<dbReference type="InterPro" id="IPR016164">
    <property type="entry name" value="FAD-linked_Oxase-like_C"/>
</dbReference>
<comment type="cofactor">
    <cofactor evidence="1">
        <name>FAD</name>
        <dbReference type="ChEBI" id="CHEBI:57692"/>
    </cofactor>
</comment>
<keyword evidence="4" id="KW-0274">FAD</keyword>
<feature type="domain" description="FAD-binding PCMH-type" evidence="6">
    <location>
        <begin position="43"/>
        <end position="214"/>
    </location>
</feature>
<evidence type="ECO:0000259" key="6">
    <source>
        <dbReference type="PROSITE" id="PS51387"/>
    </source>
</evidence>
<dbReference type="SUPFAM" id="SSF55103">
    <property type="entry name" value="FAD-linked oxidases, C-terminal domain"/>
    <property type="match status" value="1"/>
</dbReference>
<dbReference type="PANTHER" id="PTHR42973">
    <property type="entry name" value="BINDING OXIDOREDUCTASE, PUTATIVE (AFU_ORTHOLOGUE AFUA_1G17690)-RELATED"/>
    <property type="match status" value="1"/>
</dbReference>
<dbReference type="InterPro" id="IPR016167">
    <property type="entry name" value="FAD-bd_PCMH_sub1"/>
</dbReference>
<dbReference type="OrthoDB" id="213514at2157"/>
<dbReference type="HOGENOM" id="CLU_018354_10_0_2"/>
<proteinExistence type="inferred from homology"/>
<organism evidence="7 8">
    <name type="scientific">Natrialba magadii (strain ATCC 43099 / DSM 3394 / CCM 3739 / CIP 104546 / IAM 13178 / JCM 8861 / NBRC 102185 / NCIMB 2190 / MS3)</name>
    <name type="common">Natronobacterium magadii</name>
    <dbReference type="NCBI Taxonomy" id="547559"/>
    <lineage>
        <taxon>Archaea</taxon>
        <taxon>Methanobacteriati</taxon>
        <taxon>Methanobacteriota</taxon>
        <taxon>Stenosarchaea group</taxon>
        <taxon>Halobacteria</taxon>
        <taxon>Halobacteriales</taxon>
        <taxon>Natrialbaceae</taxon>
        <taxon>Natrialba</taxon>
    </lineage>
</organism>
<dbReference type="KEGG" id="nmg:Nmag_4138"/>
<dbReference type="Gene3D" id="3.30.43.10">
    <property type="entry name" value="Uridine Diphospho-n-acetylenolpyruvylglucosamine Reductase, domain 2"/>
    <property type="match status" value="1"/>
</dbReference>
<dbReference type="GO" id="GO:0071949">
    <property type="term" value="F:FAD binding"/>
    <property type="evidence" value="ECO:0007669"/>
    <property type="project" value="InterPro"/>
</dbReference>
<dbReference type="EMBL" id="CP001934">
    <property type="protein sequence ID" value="ADD07657.1"/>
    <property type="molecule type" value="Genomic_DNA"/>
</dbReference>
<dbReference type="GO" id="GO:0016491">
    <property type="term" value="F:oxidoreductase activity"/>
    <property type="evidence" value="ECO:0007669"/>
    <property type="project" value="UniProtKB-KW"/>
</dbReference>
<dbReference type="PROSITE" id="PS51387">
    <property type="entry name" value="FAD_PCMH"/>
    <property type="match status" value="1"/>
</dbReference>
<geneLocation type="plasmid" evidence="7 8">
    <name>pNMAG02</name>
</geneLocation>
<reference evidence="7 8" key="2">
    <citation type="journal article" date="2012" name="BMC Genomics">
        <title>A comparative genomics perspective on the genetic content of the alkaliphilic haloarchaeon Natrialba magadii ATCC 43099T.</title>
        <authorList>
            <person name="Siddaramappa S."/>
            <person name="Challacombe J.F."/>
            <person name="Decastro R.E."/>
            <person name="Pfeiffer F."/>
            <person name="Sastre D.E."/>
            <person name="Gimenez M.I."/>
            <person name="Paggi R.A."/>
            <person name="Detter J.C."/>
            <person name="Davenport K.W."/>
            <person name="Goodwin L.A."/>
            <person name="Kyrpides N."/>
            <person name="Tapia R."/>
            <person name="Pitluck S."/>
            <person name="Lucas S."/>
            <person name="Woyke T."/>
            <person name="Maupin-Furlow J.A."/>
        </authorList>
    </citation>
    <scope>NUCLEOTIDE SEQUENCE [LARGE SCALE GENOMIC DNA]</scope>
    <source>
        <strain evidence="8">ATCC 43099 / DSM 3394 / CCM 3739 / CIP 104546 / IAM 13178 / JCM 8861 / NBRC 102185 / NCIMB 2190 / MS3</strain>
    </source>
</reference>
<keyword evidence="5" id="KW-0560">Oxidoreductase</keyword>
<dbReference type="PROSITE" id="PS00862">
    <property type="entry name" value="OX2_COVAL_FAD"/>
    <property type="match status" value="1"/>
</dbReference>
<dbReference type="InterPro" id="IPR050416">
    <property type="entry name" value="FAD-linked_Oxidoreductase"/>
</dbReference>
<evidence type="ECO:0000256" key="3">
    <source>
        <dbReference type="ARBA" id="ARBA00022630"/>
    </source>
</evidence>
<dbReference type="InterPro" id="IPR036318">
    <property type="entry name" value="FAD-bd_PCMH-like_sf"/>
</dbReference>
<protein>
    <submittedName>
        <fullName evidence="7">FAD-linked oxidoreductase</fullName>
    </submittedName>
</protein>
<keyword evidence="8" id="KW-1185">Reference proteome</keyword>
<evidence type="ECO:0000256" key="4">
    <source>
        <dbReference type="ARBA" id="ARBA00022827"/>
    </source>
</evidence>
<dbReference type="PaxDb" id="547559-Nmag_4138"/>
<dbReference type="InterPro" id="IPR006094">
    <property type="entry name" value="Oxid_FAD_bind_N"/>
</dbReference>
<comment type="similarity">
    <text evidence="2">Belongs to the oxygen-dependent FAD-linked oxidoreductase family.</text>
</comment>
<dbReference type="Pfam" id="PF01565">
    <property type="entry name" value="FAD_binding_4"/>
    <property type="match status" value="1"/>
</dbReference>
<evidence type="ECO:0000313" key="8">
    <source>
        <dbReference type="Proteomes" id="UP000001879"/>
    </source>
</evidence>
<gene>
    <name evidence="7" type="ordered locus">Nmag_4138</name>
</gene>
<keyword evidence="3" id="KW-0285">Flavoprotein</keyword>
<keyword evidence="7" id="KW-0614">Plasmid</keyword>
<dbReference type="Pfam" id="PF08031">
    <property type="entry name" value="BBE"/>
    <property type="match status" value="1"/>
</dbReference>
<evidence type="ECO:0000256" key="5">
    <source>
        <dbReference type="ARBA" id="ARBA00023002"/>
    </source>
</evidence>
<dbReference type="InterPro" id="IPR012951">
    <property type="entry name" value="BBE"/>
</dbReference>
<evidence type="ECO:0000256" key="1">
    <source>
        <dbReference type="ARBA" id="ARBA00001974"/>
    </source>
</evidence>
<name>D3T248_NATMM</name>
<evidence type="ECO:0000256" key="2">
    <source>
        <dbReference type="ARBA" id="ARBA00005466"/>
    </source>
</evidence>
<dbReference type="AlphaFoldDB" id="D3T248"/>
<accession>D3T248</accession>
<evidence type="ECO:0000313" key="7">
    <source>
        <dbReference type="EMBL" id="ADD07657.1"/>
    </source>
</evidence>
<dbReference type="InterPro" id="IPR006093">
    <property type="entry name" value="Oxy_OxRdtase_FAD_BS"/>
</dbReference>
<dbReference type="SUPFAM" id="SSF56176">
    <property type="entry name" value="FAD-binding/transporter-associated domain-like"/>
    <property type="match status" value="1"/>
</dbReference>
<dbReference type="eggNOG" id="arCOG00337">
    <property type="taxonomic scope" value="Archaea"/>
</dbReference>
<dbReference type="InterPro" id="IPR016166">
    <property type="entry name" value="FAD-bd_PCMH"/>
</dbReference>
<dbReference type="Gene3D" id="3.40.462.20">
    <property type="match status" value="1"/>
</dbReference>
<sequence length="470" mass="51084">MAEATPSSFSADVVQDLMERFHGEIVLPEDASYDDARVVWNGMIEKYPAIIACCSGTADVISAVNFARENDLLVAVRSGGHNVSGSAVCDDGMVIDLAEMNGVWVDPDERTVWAQAGATLGDVDHETQVFGLATPLGVVSDTGVAGLTLGGGIGHLRNKYGLSCDNLTSVGIVTADGEYCTASENENEELFWGLRGGGGTFGIVTGFEFDLHPVGPEVATGLVFYPGDLAVTVLPAFRDYEESAPDELTTLVSMGVFPEEELFPVDAVDKFKIAILGVYADAPGQGETVIEPLRKLGEPLADFSGRIPYTEFQQLFDDDYPDGMRYYWKSLYLASLSDDVIHRSLEWAEAAPSRLSTVDIWPLGGAIADVGHDESAFAGREAPYLLGVEANWEDPRQDGANVEWARDCLDDMRQFSDGSVYLNFPGFYEDSDEMLETTFGDAYDRLVALKNEYDPTNLFSPTQNIEPTTW</sequence>
<dbReference type="Proteomes" id="UP000001879">
    <property type="component" value="Plasmid pNMAG02"/>
</dbReference>
<dbReference type="Gene3D" id="3.30.465.10">
    <property type="match status" value="1"/>
</dbReference>
<dbReference type="InterPro" id="IPR016169">
    <property type="entry name" value="FAD-bd_PCMH_sub2"/>
</dbReference>